<keyword evidence="1" id="KW-1133">Transmembrane helix</keyword>
<dbReference type="Proteomes" id="UP001500994">
    <property type="component" value="Unassembled WGS sequence"/>
</dbReference>
<proteinExistence type="predicted"/>
<dbReference type="EMBL" id="BAAARK010000078">
    <property type="protein sequence ID" value="GAA2694917.1"/>
    <property type="molecule type" value="Genomic_DNA"/>
</dbReference>
<name>A0ABN3T9N8_9ACTN</name>
<reference evidence="2 3" key="1">
    <citation type="journal article" date="2019" name="Int. J. Syst. Evol. Microbiol.">
        <title>The Global Catalogue of Microorganisms (GCM) 10K type strain sequencing project: providing services to taxonomists for standard genome sequencing and annotation.</title>
        <authorList>
            <consortium name="The Broad Institute Genomics Platform"/>
            <consortium name="The Broad Institute Genome Sequencing Center for Infectious Disease"/>
            <person name="Wu L."/>
            <person name="Ma J."/>
        </authorList>
    </citation>
    <scope>NUCLEOTIDE SEQUENCE [LARGE SCALE GENOMIC DNA]</scope>
    <source>
        <strain evidence="2 3">JCM 16374</strain>
    </source>
</reference>
<protein>
    <submittedName>
        <fullName evidence="2">Uncharacterized protein</fullName>
    </submittedName>
</protein>
<dbReference type="RefSeq" id="WP_344585216.1">
    <property type="nucleotide sequence ID" value="NZ_BAAARK010000078.1"/>
</dbReference>
<accession>A0ABN3T9N8</accession>
<feature type="transmembrane region" description="Helical" evidence="1">
    <location>
        <begin position="61"/>
        <end position="82"/>
    </location>
</feature>
<keyword evidence="1" id="KW-0812">Transmembrane</keyword>
<comment type="caution">
    <text evidence="2">The sequence shown here is derived from an EMBL/GenBank/DDBJ whole genome shotgun (WGS) entry which is preliminary data.</text>
</comment>
<organism evidence="2 3">
    <name type="scientific">Streptomyces lunalinharesii</name>
    <dbReference type="NCBI Taxonomy" id="333384"/>
    <lineage>
        <taxon>Bacteria</taxon>
        <taxon>Bacillati</taxon>
        <taxon>Actinomycetota</taxon>
        <taxon>Actinomycetes</taxon>
        <taxon>Kitasatosporales</taxon>
        <taxon>Streptomycetaceae</taxon>
        <taxon>Streptomyces</taxon>
    </lineage>
</organism>
<gene>
    <name evidence="2" type="ORF">GCM10009864_82240</name>
</gene>
<evidence type="ECO:0000256" key="1">
    <source>
        <dbReference type="SAM" id="Phobius"/>
    </source>
</evidence>
<keyword evidence="3" id="KW-1185">Reference proteome</keyword>
<sequence>MIQHVRRKLASALPAMPEITIPISHALQTAVKSVFLLRISPGVVLSTWVTVASLVNPESVSARLLLTVSVALCVDRGGLLFYKVSRYR</sequence>
<keyword evidence="1" id="KW-0472">Membrane</keyword>
<evidence type="ECO:0000313" key="3">
    <source>
        <dbReference type="Proteomes" id="UP001500994"/>
    </source>
</evidence>
<feature type="transmembrane region" description="Helical" evidence="1">
    <location>
        <begin position="35"/>
        <end position="55"/>
    </location>
</feature>
<evidence type="ECO:0000313" key="2">
    <source>
        <dbReference type="EMBL" id="GAA2694917.1"/>
    </source>
</evidence>